<feature type="region of interest" description="Disordered" evidence="13">
    <location>
        <begin position="309"/>
        <end position="362"/>
    </location>
</feature>
<evidence type="ECO:0000256" key="7">
    <source>
        <dbReference type="ARBA" id="ARBA00022816"/>
    </source>
</evidence>
<feature type="compositionally biased region" description="Low complexity" evidence="13">
    <location>
        <begin position="1"/>
        <end position="13"/>
    </location>
</feature>
<dbReference type="Pfam" id="PF09405">
    <property type="entry name" value="Btz"/>
    <property type="match status" value="1"/>
</dbReference>
<evidence type="ECO:0000256" key="11">
    <source>
        <dbReference type="ARBA" id="ARBA00023187"/>
    </source>
</evidence>
<evidence type="ECO:0000313" key="15">
    <source>
        <dbReference type="EMBL" id="KAJ4496847.1"/>
    </source>
</evidence>
<feature type="compositionally biased region" description="Basic residues" evidence="13">
    <location>
        <begin position="30"/>
        <end position="42"/>
    </location>
</feature>
<evidence type="ECO:0000313" key="16">
    <source>
        <dbReference type="Proteomes" id="UP001150217"/>
    </source>
</evidence>
<feature type="compositionally biased region" description="Acidic residues" evidence="13">
    <location>
        <begin position="60"/>
        <end position="80"/>
    </location>
</feature>
<feature type="compositionally biased region" description="Polar residues" evidence="13">
    <location>
        <begin position="171"/>
        <end position="181"/>
    </location>
</feature>
<keyword evidence="12" id="KW-0539">Nucleus</keyword>
<organism evidence="15 16">
    <name type="scientific">Lentinula lateritia</name>
    <dbReference type="NCBI Taxonomy" id="40482"/>
    <lineage>
        <taxon>Eukaryota</taxon>
        <taxon>Fungi</taxon>
        <taxon>Dikarya</taxon>
        <taxon>Basidiomycota</taxon>
        <taxon>Agaricomycotina</taxon>
        <taxon>Agaricomycetes</taxon>
        <taxon>Agaricomycetidae</taxon>
        <taxon>Agaricales</taxon>
        <taxon>Marasmiineae</taxon>
        <taxon>Omphalotaceae</taxon>
        <taxon>Lentinula</taxon>
    </lineage>
</organism>
<proteinExistence type="inferred from homology"/>
<evidence type="ECO:0000259" key="14">
    <source>
        <dbReference type="Pfam" id="PF09405"/>
    </source>
</evidence>
<keyword evidence="6" id="KW-0507">mRNA processing</keyword>
<comment type="similarity">
    <text evidence="3">Belongs to the CASC3 family.</text>
</comment>
<feature type="domain" description="Btz" evidence="14">
    <location>
        <begin position="187"/>
        <end position="322"/>
    </location>
</feature>
<protein>
    <recommendedName>
        <fullName evidence="14">Btz domain-containing protein</fullName>
    </recommendedName>
</protein>
<feature type="compositionally biased region" description="Polar residues" evidence="13">
    <location>
        <begin position="83"/>
        <end position="101"/>
    </location>
</feature>
<evidence type="ECO:0000256" key="9">
    <source>
        <dbReference type="ARBA" id="ARBA00022884"/>
    </source>
</evidence>
<feature type="compositionally biased region" description="Polar residues" evidence="13">
    <location>
        <begin position="564"/>
        <end position="580"/>
    </location>
</feature>
<name>A0ABQ8VKE2_9AGAR</name>
<evidence type="ECO:0000256" key="1">
    <source>
        <dbReference type="ARBA" id="ARBA00004123"/>
    </source>
</evidence>
<evidence type="ECO:0000256" key="3">
    <source>
        <dbReference type="ARBA" id="ARBA00009548"/>
    </source>
</evidence>
<feature type="region of interest" description="Disordered" evidence="13">
    <location>
        <begin position="1"/>
        <end position="215"/>
    </location>
</feature>
<keyword evidence="16" id="KW-1185">Reference proteome</keyword>
<feature type="region of interest" description="Disordered" evidence="13">
    <location>
        <begin position="550"/>
        <end position="580"/>
    </location>
</feature>
<dbReference type="EMBL" id="JANVFT010000025">
    <property type="protein sequence ID" value="KAJ4496847.1"/>
    <property type="molecule type" value="Genomic_DNA"/>
</dbReference>
<feature type="compositionally biased region" description="Polar residues" evidence="13">
    <location>
        <begin position="17"/>
        <end position="26"/>
    </location>
</feature>
<evidence type="ECO:0000256" key="2">
    <source>
        <dbReference type="ARBA" id="ARBA00004496"/>
    </source>
</evidence>
<comment type="subcellular location">
    <subcellularLocation>
        <location evidence="2">Cytoplasm</location>
    </subcellularLocation>
    <subcellularLocation>
        <location evidence="1">Nucleus</location>
    </subcellularLocation>
</comment>
<evidence type="ECO:0000256" key="12">
    <source>
        <dbReference type="ARBA" id="ARBA00023242"/>
    </source>
</evidence>
<accession>A0ABQ8VKE2</accession>
<dbReference type="Proteomes" id="UP001150217">
    <property type="component" value="Unassembled WGS sequence"/>
</dbReference>
<keyword evidence="9" id="KW-0694">RNA-binding</keyword>
<sequence length="788" mass="86672">MSAQVASSTSATARNMADNNSTSRTGGSQGKRRRFIRRRGRKPSLDSDDEVEREVRTDSESEDDLSSSDSTSDSDTEPASEDVQPNEQPRVLTPSTSQSPEGASHLLVNGRSQPFFGSSENWSEMVANEAEHGPENLPVIDFTELDSQVLPLPNQSRKSKKTQKHIHNRASLPTSPAQPQSADELEESQESRAPSSHSTTRRPPGQSARQAYQQRLEADPSYVPTVGEFWGHDDRLLDKNLRSLSGWWRGRWQGGMRGRVGFSRGSFRGRGGFFGSPFAGNPTAEQDLEEDGAQPVDLAWTHDGFEELKRNEEERSTSSHQQAHIRTPPSRGFDPALSRGGSFIGRGGRGAYSPPFRSRQTHAPDPARVWFLKKPEHMWTKQAEAFLFSDFSSKPRAGHPASIRVKLPSQKTAPVRVPIQSVPRASTTKHPNTSPESDSGDKILVVRLPKSVPTGQPVAAETISHPPRIDEPSIEEVFTVRPQLVSPKLIPLPEQQPAIKEASVTLPNGAHTVSSSISSVDPAIQQKLEQLSLEPQKTDPTRWVQTEEAVMRNPTGTVPEEQQEQPPLSSMQHTFSPSDQVSPGYGSPYQYAPHLPPGLAINSAGMAYEVATGRPVYLQAPSNMYAAPMMQPVPFVPSHVHHHSAVSSSEFIPAGTPPINGGYMEYTPTPSIFSFPRQSSRVQIRAPDEPKQNARSTSTSEAVDLAAGQQSSTELRSDAVAFEPAEQYYSEGDGLTAGSHQHQVQDAMMGYYNPYYYPDPSYGYNPYLDMSQVAPYEMFPPQGTVYYQ</sequence>
<feature type="compositionally biased region" description="Polar residues" evidence="13">
    <location>
        <begin position="423"/>
        <end position="437"/>
    </location>
</feature>
<evidence type="ECO:0000256" key="4">
    <source>
        <dbReference type="ARBA" id="ARBA00022448"/>
    </source>
</evidence>
<keyword evidence="4" id="KW-0813">Transport</keyword>
<evidence type="ECO:0000256" key="8">
    <source>
        <dbReference type="ARBA" id="ARBA00022845"/>
    </source>
</evidence>
<dbReference type="InterPro" id="IPR018545">
    <property type="entry name" value="Btz_dom"/>
</dbReference>
<keyword evidence="11" id="KW-0508">mRNA splicing</keyword>
<keyword evidence="8" id="KW-0810">Translation regulation</keyword>
<evidence type="ECO:0000256" key="5">
    <source>
        <dbReference type="ARBA" id="ARBA00022490"/>
    </source>
</evidence>
<feature type="region of interest" description="Disordered" evidence="13">
    <location>
        <begin position="678"/>
        <end position="716"/>
    </location>
</feature>
<keyword evidence="7" id="KW-0509">mRNA transport</keyword>
<keyword evidence="10" id="KW-0866">Nonsense-mediated mRNA decay</keyword>
<evidence type="ECO:0000256" key="6">
    <source>
        <dbReference type="ARBA" id="ARBA00022664"/>
    </source>
</evidence>
<comment type="caution">
    <text evidence="15">The sequence shown here is derived from an EMBL/GenBank/DDBJ whole genome shotgun (WGS) entry which is preliminary data.</text>
</comment>
<gene>
    <name evidence="15" type="ORF">C8R41DRAFT_980084</name>
</gene>
<feature type="compositionally biased region" description="Basic residues" evidence="13">
    <location>
        <begin position="157"/>
        <end position="168"/>
    </location>
</feature>
<keyword evidence="5" id="KW-0963">Cytoplasm</keyword>
<evidence type="ECO:0000256" key="13">
    <source>
        <dbReference type="SAM" id="MobiDB-lite"/>
    </source>
</evidence>
<feature type="region of interest" description="Disordered" evidence="13">
    <location>
        <begin position="411"/>
        <end position="442"/>
    </location>
</feature>
<reference evidence="15" key="1">
    <citation type="submission" date="2022-08" db="EMBL/GenBank/DDBJ databases">
        <title>A Global Phylogenomic Analysis of the Shiitake Genus Lentinula.</title>
        <authorList>
            <consortium name="DOE Joint Genome Institute"/>
            <person name="Sierra-Patev S."/>
            <person name="Min B."/>
            <person name="Naranjo-Ortiz M."/>
            <person name="Looney B."/>
            <person name="Konkel Z."/>
            <person name="Slot J.C."/>
            <person name="Sakamoto Y."/>
            <person name="Steenwyk J.L."/>
            <person name="Rokas A."/>
            <person name="Carro J."/>
            <person name="Camarero S."/>
            <person name="Ferreira P."/>
            <person name="Molpeceres G."/>
            <person name="Ruiz-Duenas F.J."/>
            <person name="Serrano A."/>
            <person name="Henrissat B."/>
            <person name="Drula E."/>
            <person name="Hughes K.W."/>
            <person name="Mata J.L."/>
            <person name="Ishikawa N.K."/>
            <person name="Vargas-Isla R."/>
            <person name="Ushijima S."/>
            <person name="Smith C.A."/>
            <person name="Ahrendt S."/>
            <person name="Andreopoulos W."/>
            <person name="He G."/>
            <person name="Labutti K."/>
            <person name="Lipzen A."/>
            <person name="Ng V."/>
            <person name="Riley R."/>
            <person name="Sandor L."/>
            <person name="Barry K."/>
            <person name="Martinez A.T."/>
            <person name="Xiao Y."/>
            <person name="Gibbons J.G."/>
            <person name="Terashima K."/>
            <person name="Grigoriev I.V."/>
            <person name="Hibbett D.S."/>
        </authorList>
    </citation>
    <scope>NUCLEOTIDE SEQUENCE</scope>
    <source>
        <strain evidence="15">RHP3577 ss4</strain>
    </source>
</reference>
<feature type="compositionally biased region" description="Polar residues" evidence="13">
    <location>
        <begin position="110"/>
        <end position="122"/>
    </location>
</feature>
<evidence type="ECO:0000256" key="10">
    <source>
        <dbReference type="ARBA" id="ARBA00023161"/>
    </source>
</evidence>